<evidence type="ECO:0000256" key="1">
    <source>
        <dbReference type="ARBA" id="ARBA00022729"/>
    </source>
</evidence>
<reference evidence="4 5" key="1">
    <citation type="journal article" date="2019" name="Int. J. Syst. Evol. Microbiol.">
        <title>The Global Catalogue of Microorganisms (GCM) 10K type strain sequencing project: providing services to taxonomists for standard genome sequencing and annotation.</title>
        <authorList>
            <consortium name="The Broad Institute Genomics Platform"/>
            <consortium name="The Broad Institute Genome Sequencing Center for Infectious Disease"/>
            <person name="Wu L."/>
            <person name="Ma J."/>
        </authorList>
    </citation>
    <scope>NUCLEOTIDE SEQUENCE [LARGE SCALE GENOMIC DNA]</scope>
    <source>
        <strain evidence="4 5">CGMCC 1.12237</strain>
    </source>
</reference>
<organism evidence="4 5">
    <name type="scientific">Salinirubrum litoreum</name>
    <dbReference type="NCBI Taxonomy" id="1126234"/>
    <lineage>
        <taxon>Archaea</taxon>
        <taxon>Methanobacteriati</taxon>
        <taxon>Methanobacteriota</taxon>
        <taxon>Stenosarchaea group</taxon>
        <taxon>Halobacteria</taxon>
        <taxon>Halobacteriales</taxon>
        <taxon>Haloferacaceae</taxon>
        <taxon>Salinirubrum</taxon>
    </lineage>
</organism>
<evidence type="ECO:0000313" key="4">
    <source>
        <dbReference type="EMBL" id="MFC5365650.1"/>
    </source>
</evidence>
<name>A0ABD5R6S2_9EURY</name>
<keyword evidence="5" id="KW-1185">Reference proteome</keyword>
<feature type="region of interest" description="Disordered" evidence="2">
    <location>
        <begin position="28"/>
        <end position="65"/>
    </location>
</feature>
<dbReference type="Proteomes" id="UP001596201">
    <property type="component" value="Unassembled WGS sequence"/>
</dbReference>
<keyword evidence="1" id="KW-0732">Signal</keyword>
<evidence type="ECO:0000256" key="2">
    <source>
        <dbReference type="SAM" id="MobiDB-lite"/>
    </source>
</evidence>
<comment type="caution">
    <text evidence="4">The sequence shown here is derived from an EMBL/GenBank/DDBJ whole genome shotgun (WGS) entry which is preliminary data.</text>
</comment>
<dbReference type="AlphaFoldDB" id="A0ABD5R6S2"/>
<dbReference type="Pfam" id="PF13458">
    <property type="entry name" value="Peripla_BP_6"/>
    <property type="match status" value="1"/>
</dbReference>
<dbReference type="PANTHER" id="PTHR30483:SF6">
    <property type="entry name" value="PERIPLASMIC BINDING PROTEIN OF ABC TRANSPORTER FOR NATURAL AMINO ACIDS"/>
    <property type="match status" value="1"/>
</dbReference>
<dbReference type="EMBL" id="JBHSKX010000001">
    <property type="protein sequence ID" value="MFC5365650.1"/>
    <property type="molecule type" value="Genomic_DNA"/>
</dbReference>
<sequence>MRDGLTTRREALAVLGSAGIVGMAGCTGGDGNETATPGSTDDSDDSDMTDTTTSGDGGASGTVKIGVLQPTSGDLQYYGQQALWGFFSGFAYKNGGDPITDTTSGTRTVTVGDVDYELYVRDSAFSADTSQQLATDLVQNEEVDMLFGCASSGAATRVIDTVVSQAGVPYMAGPAASADITSNSETCNDLVFRASENTAMDARSGGKYVAQETDVSSVYLFGADYSFGRAVVNNYEAVLENEGVEIVGKKFVPQGYTEWDGLLQNATDAGAEGIVGGFTVATLPALFTSYLNGDYDYRVFGGFATEITTSIVGQTLQKVLGTPLTEEKIQEQKFGPFTTRYHWNQYDNEINNAFVESYANAYGKWPDLFSAGTFTAASAIVQAVEAGGSTEGADIAAELRGMTVTDTPKGENGYTFQGYNNQARSAMTVADPIPTTDEAGENWGAAIMPSEPVARIGKDGTTIPADSDEMDCSL</sequence>
<feature type="region of interest" description="Disordered" evidence="2">
    <location>
        <begin position="455"/>
        <end position="474"/>
    </location>
</feature>
<evidence type="ECO:0000259" key="3">
    <source>
        <dbReference type="Pfam" id="PF13458"/>
    </source>
</evidence>
<gene>
    <name evidence="4" type="ORF">ACFPJ5_01780</name>
</gene>
<dbReference type="SUPFAM" id="SSF53822">
    <property type="entry name" value="Periplasmic binding protein-like I"/>
    <property type="match status" value="1"/>
</dbReference>
<dbReference type="InterPro" id="IPR051010">
    <property type="entry name" value="BCAA_transport"/>
</dbReference>
<dbReference type="InterPro" id="IPR028082">
    <property type="entry name" value="Peripla_BP_I"/>
</dbReference>
<proteinExistence type="predicted"/>
<dbReference type="InterPro" id="IPR028081">
    <property type="entry name" value="Leu-bd"/>
</dbReference>
<dbReference type="Gene3D" id="3.40.50.2300">
    <property type="match status" value="2"/>
</dbReference>
<evidence type="ECO:0000313" key="5">
    <source>
        <dbReference type="Proteomes" id="UP001596201"/>
    </source>
</evidence>
<feature type="domain" description="Leucine-binding protein" evidence="3">
    <location>
        <begin position="62"/>
        <end position="430"/>
    </location>
</feature>
<dbReference type="PROSITE" id="PS51257">
    <property type="entry name" value="PROKAR_LIPOPROTEIN"/>
    <property type="match status" value="1"/>
</dbReference>
<dbReference type="PANTHER" id="PTHR30483">
    <property type="entry name" value="LEUCINE-SPECIFIC-BINDING PROTEIN"/>
    <property type="match status" value="1"/>
</dbReference>
<protein>
    <submittedName>
        <fullName evidence="4">ABC transporter substrate-binding protein</fullName>
    </submittedName>
</protein>
<dbReference type="RefSeq" id="WP_227229063.1">
    <property type="nucleotide sequence ID" value="NZ_JAJCVJ010000001.1"/>
</dbReference>
<accession>A0ABD5R6S2</accession>